<dbReference type="Proteomes" id="UP001271007">
    <property type="component" value="Unassembled WGS sequence"/>
</dbReference>
<sequence length="199" mass="21780">MDDPSETLNISALYIYPIKSLRGVSLQHATLTAQGLAYDRRFMLREIKSDGTRRNMACYHDPLMVRFIQSLARLDRRDLAVTSIDDADAVTVRFSPTDGSAEKAITIPLAPEIAKLKQTAISMHGCPTIGYEMGPSYNQWFSNCFGKDVELIFVGHNRWKVLGNLSPNAAPTSGVLPSILSTISSVAGLAKPAIEDGHE</sequence>
<keyword evidence="3" id="KW-1185">Reference proteome</keyword>
<name>A0AAJ0GBA4_9PEZI</name>
<evidence type="ECO:0000313" key="3">
    <source>
        <dbReference type="Proteomes" id="UP001271007"/>
    </source>
</evidence>
<reference evidence="2" key="1">
    <citation type="submission" date="2023-04" db="EMBL/GenBank/DDBJ databases">
        <title>Black Yeasts Isolated from many extreme environments.</title>
        <authorList>
            <person name="Coleine C."/>
            <person name="Stajich J.E."/>
            <person name="Selbmann L."/>
        </authorList>
    </citation>
    <scope>NUCLEOTIDE SEQUENCE</scope>
    <source>
        <strain evidence="2">CCFEE 5312</strain>
    </source>
</reference>
<gene>
    <name evidence="2" type="ORF">LTR09_010341</name>
</gene>
<comment type="caution">
    <text evidence="2">The sequence shown here is derived from an EMBL/GenBank/DDBJ whole genome shotgun (WGS) entry which is preliminary data.</text>
</comment>
<proteinExistence type="predicted"/>
<dbReference type="AlphaFoldDB" id="A0AAJ0GBA4"/>
<dbReference type="Pfam" id="PF03476">
    <property type="entry name" value="MOSC_N"/>
    <property type="match status" value="1"/>
</dbReference>
<dbReference type="SUPFAM" id="SSF141673">
    <property type="entry name" value="MOSC N-terminal domain-like"/>
    <property type="match status" value="1"/>
</dbReference>
<dbReference type="EMBL" id="JAWDJX010000050">
    <property type="protein sequence ID" value="KAK3048348.1"/>
    <property type="molecule type" value="Genomic_DNA"/>
</dbReference>
<feature type="domain" description="Molybdenum cofactor sulfurase middle" evidence="1">
    <location>
        <begin position="9"/>
        <end position="147"/>
    </location>
</feature>
<evidence type="ECO:0000313" key="2">
    <source>
        <dbReference type="EMBL" id="KAK3048348.1"/>
    </source>
</evidence>
<accession>A0AAJ0GBA4</accession>
<protein>
    <recommendedName>
        <fullName evidence="1">Molybdenum cofactor sulfurase middle domain-containing protein</fullName>
    </recommendedName>
</protein>
<organism evidence="2 3">
    <name type="scientific">Extremus antarcticus</name>
    <dbReference type="NCBI Taxonomy" id="702011"/>
    <lineage>
        <taxon>Eukaryota</taxon>
        <taxon>Fungi</taxon>
        <taxon>Dikarya</taxon>
        <taxon>Ascomycota</taxon>
        <taxon>Pezizomycotina</taxon>
        <taxon>Dothideomycetes</taxon>
        <taxon>Dothideomycetidae</taxon>
        <taxon>Mycosphaerellales</taxon>
        <taxon>Extremaceae</taxon>
        <taxon>Extremus</taxon>
    </lineage>
</organism>
<evidence type="ECO:0000259" key="1">
    <source>
        <dbReference type="Pfam" id="PF03476"/>
    </source>
</evidence>
<dbReference type="InterPro" id="IPR005303">
    <property type="entry name" value="MOCOS_middle"/>
</dbReference>